<accession>A0ABR7JSG6</accession>
<dbReference type="InterPro" id="IPR052773">
    <property type="entry name" value="Anaerobic_Peroxidase-Rel"/>
</dbReference>
<keyword evidence="1" id="KW-0560">Oxidoreductase</keyword>
<dbReference type="PANTHER" id="PTHR43339:SF1">
    <property type="entry name" value="RUBRERYTHRIN"/>
    <property type="match status" value="1"/>
</dbReference>
<dbReference type="SUPFAM" id="SSF47240">
    <property type="entry name" value="Ferritin-like"/>
    <property type="match status" value="1"/>
</dbReference>
<evidence type="ECO:0000313" key="2">
    <source>
        <dbReference type="Proteomes" id="UP000609849"/>
    </source>
</evidence>
<keyword evidence="1" id="KW-0575">Peroxidase</keyword>
<reference evidence="1 2" key="1">
    <citation type="submission" date="2020-08" db="EMBL/GenBank/DDBJ databases">
        <authorList>
            <person name="Liu C."/>
            <person name="Sun Q."/>
        </authorList>
    </citation>
    <scope>NUCLEOTIDE SEQUENCE [LARGE SCALE GENOMIC DNA]</scope>
    <source>
        <strain evidence="1 2">NSJ-18</strain>
    </source>
</reference>
<dbReference type="InterPro" id="IPR009078">
    <property type="entry name" value="Ferritin-like_SF"/>
</dbReference>
<name>A0ABR7JSG6_9FIRM</name>
<dbReference type="Proteomes" id="UP000609849">
    <property type="component" value="Unassembled WGS sequence"/>
</dbReference>
<dbReference type="EMBL" id="JACRWE010000008">
    <property type="protein sequence ID" value="MBC5997849.1"/>
    <property type="molecule type" value="Genomic_DNA"/>
</dbReference>
<comment type="caution">
    <text evidence="1">The sequence shown here is derived from an EMBL/GenBank/DDBJ whole genome shotgun (WGS) entry which is preliminary data.</text>
</comment>
<protein>
    <submittedName>
        <fullName evidence="1">NADH peroxidase</fullName>
    </submittedName>
</protein>
<proteinExistence type="predicted"/>
<feature type="non-terminal residue" evidence="1">
    <location>
        <position position="1"/>
    </location>
</feature>
<organism evidence="1 2">
    <name type="scientific">Romboutsia faecis</name>
    <dbReference type="NCBI Taxonomy" id="2764597"/>
    <lineage>
        <taxon>Bacteria</taxon>
        <taxon>Bacillati</taxon>
        <taxon>Bacillota</taxon>
        <taxon>Clostridia</taxon>
        <taxon>Peptostreptococcales</taxon>
        <taxon>Peptostreptococcaceae</taxon>
        <taxon>Romboutsia</taxon>
    </lineage>
</organism>
<keyword evidence="2" id="KW-1185">Reference proteome</keyword>
<evidence type="ECO:0000313" key="1">
    <source>
        <dbReference type="EMBL" id="MBC5997849.1"/>
    </source>
</evidence>
<sequence>KLAKRAKELGLDAIHDTVHEMCKDEARHGKAFLGLLERHFGKQN</sequence>
<dbReference type="GO" id="GO:0004601">
    <property type="term" value="F:peroxidase activity"/>
    <property type="evidence" value="ECO:0007669"/>
    <property type="project" value="UniProtKB-KW"/>
</dbReference>
<dbReference type="PANTHER" id="PTHR43339">
    <property type="entry name" value="RUBRERYTHRIN-RELATED"/>
    <property type="match status" value="1"/>
</dbReference>
<gene>
    <name evidence="1" type="ORF">H8923_13885</name>
</gene>